<gene>
    <name evidence="2" type="ORF">GSPATT00034516001</name>
</gene>
<evidence type="ECO:0000313" key="2">
    <source>
        <dbReference type="EMBL" id="CAK65038.1"/>
    </source>
</evidence>
<keyword evidence="1" id="KW-0812">Transmembrane</keyword>
<feature type="transmembrane region" description="Helical" evidence="1">
    <location>
        <begin position="62"/>
        <end position="81"/>
    </location>
</feature>
<keyword evidence="1" id="KW-0472">Membrane</keyword>
<reference evidence="2 3" key="1">
    <citation type="journal article" date="2006" name="Nature">
        <title>Global trends of whole-genome duplications revealed by the ciliate Paramecium tetraurelia.</title>
        <authorList>
            <consortium name="Genoscope"/>
            <person name="Aury J.-M."/>
            <person name="Jaillon O."/>
            <person name="Duret L."/>
            <person name="Noel B."/>
            <person name="Jubin C."/>
            <person name="Porcel B.M."/>
            <person name="Segurens B."/>
            <person name="Daubin V."/>
            <person name="Anthouard V."/>
            <person name="Aiach N."/>
            <person name="Arnaiz O."/>
            <person name="Billaut A."/>
            <person name="Beisson J."/>
            <person name="Blanc I."/>
            <person name="Bouhouche K."/>
            <person name="Camara F."/>
            <person name="Duharcourt S."/>
            <person name="Guigo R."/>
            <person name="Gogendeau D."/>
            <person name="Katinka M."/>
            <person name="Keller A.-M."/>
            <person name="Kissmehl R."/>
            <person name="Klotz C."/>
            <person name="Koll F."/>
            <person name="Le Moue A."/>
            <person name="Lepere C."/>
            <person name="Malinsky S."/>
            <person name="Nowacki M."/>
            <person name="Nowak J.K."/>
            <person name="Plattner H."/>
            <person name="Poulain J."/>
            <person name="Ruiz F."/>
            <person name="Serrano V."/>
            <person name="Zagulski M."/>
            <person name="Dessen P."/>
            <person name="Betermier M."/>
            <person name="Weissenbach J."/>
            <person name="Scarpelli C."/>
            <person name="Schachter V."/>
            <person name="Sperling L."/>
            <person name="Meyer E."/>
            <person name="Cohen J."/>
            <person name="Wincker P."/>
        </authorList>
    </citation>
    <scope>NUCLEOTIDE SEQUENCE [LARGE SCALE GENOMIC DNA]</scope>
    <source>
        <strain evidence="2 3">Stock d4-2</strain>
    </source>
</reference>
<accession>A0C2M1</accession>
<dbReference type="InParanoid" id="A0C2M1"/>
<sequence>MKLRQCYLTKDLNQNKQILTNELIDHIILFFYKLISIVIIGRTSVSAITIGDLVFACYDTQHIVVLSNIFVGFNVGCMLNFREGELLKVDSDMGRTSSRSFLVGLQFFSGVIIQLHQRTPLKL</sequence>
<keyword evidence="3" id="KW-1185">Reference proteome</keyword>
<organism evidence="2 3">
    <name type="scientific">Paramecium tetraurelia</name>
    <dbReference type="NCBI Taxonomy" id="5888"/>
    <lineage>
        <taxon>Eukaryota</taxon>
        <taxon>Sar</taxon>
        <taxon>Alveolata</taxon>
        <taxon>Ciliophora</taxon>
        <taxon>Intramacronucleata</taxon>
        <taxon>Oligohymenophorea</taxon>
        <taxon>Peniculida</taxon>
        <taxon>Parameciidae</taxon>
        <taxon>Paramecium</taxon>
    </lineage>
</organism>
<evidence type="ECO:0000313" key="3">
    <source>
        <dbReference type="Proteomes" id="UP000000600"/>
    </source>
</evidence>
<name>A0C2M1_PARTE</name>
<dbReference type="HOGENOM" id="CLU_2019680_0_0_1"/>
<feature type="transmembrane region" description="Helical" evidence="1">
    <location>
        <begin position="101"/>
        <end position="117"/>
    </location>
</feature>
<protein>
    <submittedName>
        <fullName evidence="2">Uncharacterized protein</fullName>
    </submittedName>
</protein>
<proteinExistence type="predicted"/>
<dbReference type="GeneID" id="5018220"/>
<keyword evidence="1" id="KW-1133">Transmembrane helix</keyword>
<evidence type="ECO:0000256" key="1">
    <source>
        <dbReference type="SAM" id="Phobius"/>
    </source>
</evidence>
<dbReference type="RefSeq" id="XP_001432435.1">
    <property type="nucleotide sequence ID" value="XM_001432398.2"/>
</dbReference>
<feature type="transmembrane region" description="Helical" evidence="1">
    <location>
        <begin position="27"/>
        <end position="50"/>
    </location>
</feature>
<dbReference type="KEGG" id="ptm:GSPATT00034516001"/>
<dbReference type="EMBL" id="CT868036">
    <property type="protein sequence ID" value="CAK65038.1"/>
    <property type="molecule type" value="Genomic_DNA"/>
</dbReference>
<dbReference type="AlphaFoldDB" id="A0C2M1"/>
<dbReference type="Proteomes" id="UP000000600">
    <property type="component" value="Unassembled WGS sequence"/>
</dbReference>